<evidence type="ECO:0000313" key="4">
    <source>
        <dbReference type="Proteomes" id="UP000005240"/>
    </source>
</evidence>
<dbReference type="STRING" id="630390.A0A180G9B8"/>
<gene>
    <name evidence="2" type="ORF">PTTG_11814</name>
</gene>
<evidence type="ECO:0000256" key="1">
    <source>
        <dbReference type="SAM" id="Phobius"/>
    </source>
</evidence>
<evidence type="ECO:0000313" key="2">
    <source>
        <dbReference type="EMBL" id="OAV89305.1"/>
    </source>
</evidence>
<keyword evidence="1" id="KW-1133">Transmembrane helix</keyword>
<keyword evidence="1" id="KW-0812">Transmembrane</keyword>
<keyword evidence="4" id="KW-1185">Reference proteome</keyword>
<reference evidence="3" key="4">
    <citation type="submission" date="2025-05" db="UniProtKB">
        <authorList>
            <consortium name="EnsemblFungi"/>
        </authorList>
    </citation>
    <scope>IDENTIFICATION</scope>
    <source>
        <strain evidence="3">isolate 1-1 / race 1 (BBBD)</strain>
    </source>
</reference>
<organism evidence="2">
    <name type="scientific">Puccinia triticina (isolate 1-1 / race 1 (BBBD))</name>
    <name type="common">Brown leaf rust fungus</name>
    <dbReference type="NCBI Taxonomy" id="630390"/>
    <lineage>
        <taxon>Eukaryota</taxon>
        <taxon>Fungi</taxon>
        <taxon>Dikarya</taxon>
        <taxon>Basidiomycota</taxon>
        <taxon>Pucciniomycotina</taxon>
        <taxon>Pucciniomycetes</taxon>
        <taxon>Pucciniales</taxon>
        <taxon>Pucciniaceae</taxon>
        <taxon>Puccinia</taxon>
    </lineage>
</organism>
<feature type="transmembrane region" description="Helical" evidence="1">
    <location>
        <begin position="55"/>
        <end position="72"/>
    </location>
</feature>
<reference evidence="3 4" key="3">
    <citation type="journal article" date="2017" name="G3 (Bethesda)">
        <title>Comparative analysis highlights variable genome content of wheat rusts and divergence of the mating loci.</title>
        <authorList>
            <person name="Cuomo C.A."/>
            <person name="Bakkeren G."/>
            <person name="Khalil H.B."/>
            <person name="Panwar V."/>
            <person name="Joly D."/>
            <person name="Linning R."/>
            <person name="Sakthikumar S."/>
            <person name="Song X."/>
            <person name="Adiconis X."/>
            <person name="Fan L."/>
            <person name="Goldberg J.M."/>
            <person name="Levin J.Z."/>
            <person name="Young S."/>
            <person name="Zeng Q."/>
            <person name="Anikster Y."/>
            <person name="Bruce M."/>
            <person name="Wang M."/>
            <person name="Yin C."/>
            <person name="McCallum B."/>
            <person name="Szabo L.J."/>
            <person name="Hulbert S."/>
            <person name="Chen X."/>
            <person name="Fellers J.P."/>
        </authorList>
    </citation>
    <scope>NUCLEOTIDE SEQUENCE</scope>
    <source>
        <strain evidence="3">isolate 1-1 / race 1 (BBBD)</strain>
        <strain evidence="4">Isolate 1-1 / race 1 (BBBD)</strain>
    </source>
</reference>
<evidence type="ECO:0000313" key="3">
    <source>
        <dbReference type="EnsemblFungi" id="PTTG_11814-t43_1-p1"/>
    </source>
</evidence>
<proteinExistence type="predicted"/>
<dbReference type="EMBL" id="ADAS02000133">
    <property type="protein sequence ID" value="OAV89305.1"/>
    <property type="molecule type" value="Genomic_DNA"/>
</dbReference>
<name>A0A180G9B8_PUCT1</name>
<dbReference type="OrthoDB" id="2501350at2759"/>
<protein>
    <submittedName>
        <fullName evidence="2 3">Uncharacterized protein</fullName>
    </submittedName>
</protein>
<reference evidence="2" key="1">
    <citation type="submission" date="2009-11" db="EMBL/GenBank/DDBJ databases">
        <authorList>
            <consortium name="The Broad Institute Genome Sequencing Platform"/>
            <person name="Ward D."/>
            <person name="Feldgarden M."/>
            <person name="Earl A."/>
            <person name="Young S.K."/>
            <person name="Zeng Q."/>
            <person name="Koehrsen M."/>
            <person name="Alvarado L."/>
            <person name="Berlin A."/>
            <person name="Bochicchio J."/>
            <person name="Borenstein D."/>
            <person name="Chapman S.B."/>
            <person name="Chen Z."/>
            <person name="Engels R."/>
            <person name="Freedman E."/>
            <person name="Gellesch M."/>
            <person name="Goldberg J."/>
            <person name="Griggs A."/>
            <person name="Gujja S."/>
            <person name="Heilman E."/>
            <person name="Heiman D."/>
            <person name="Hepburn T."/>
            <person name="Howarth C."/>
            <person name="Jen D."/>
            <person name="Larson L."/>
            <person name="Lewis B."/>
            <person name="Mehta T."/>
            <person name="Park D."/>
            <person name="Pearson M."/>
            <person name="Roberts A."/>
            <person name="Saif S."/>
            <person name="Shea T."/>
            <person name="Shenoy N."/>
            <person name="Sisk P."/>
            <person name="Stolte C."/>
            <person name="Sykes S."/>
            <person name="Thomson T."/>
            <person name="Walk T."/>
            <person name="White J."/>
            <person name="Yandava C."/>
            <person name="Izard J."/>
            <person name="Baranova O.V."/>
            <person name="Blanton J.M."/>
            <person name="Tanner A.C."/>
            <person name="Dewhirst F.E."/>
            <person name="Haas B."/>
            <person name="Nusbaum C."/>
            <person name="Birren B."/>
        </authorList>
    </citation>
    <scope>NUCLEOTIDE SEQUENCE [LARGE SCALE GENOMIC DNA]</scope>
    <source>
        <strain evidence="2">1-1 BBBD Race 1</strain>
    </source>
</reference>
<keyword evidence="1" id="KW-0472">Membrane</keyword>
<reference evidence="2" key="2">
    <citation type="submission" date="2016-05" db="EMBL/GenBank/DDBJ databases">
        <title>Comparative analysis highlights variable genome content of wheat rusts and divergence of the mating loci.</title>
        <authorList>
            <person name="Cuomo C.A."/>
            <person name="Bakkeren G."/>
            <person name="Szabo L."/>
            <person name="Khalil H."/>
            <person name="Joly D."/>
            <person name="Goldberg J."/>
            <person name="Young S."/>
            <person name="Zeng Q."/>
            <person name="Fellers J."/>
        </authorList>
    </citation>
    <scope>NUCLEOTIDE SEQUENCE [LARGE SCALE GENOMIC DNA]</scope>
    <source>
        <strain evidence="2">1-1 BBBD Race 1</strain>
    </source>
</reference>
<dbReference type="EnsemblFungi" id="PTTG_11814-t43_1">
    <property type="protein sequence ID" value="PTTG_11814-t43_1-p1"/>
    <property type="gene ID" value="PTTG_11814"/>
</dbReference>
<sequence>MDQISRRVRTVDVGNLGGGDDLSVASMALESHAERASTQTGMLIARTSPLSSPDVIVILLMLLFYVAIFKYFPSHIKIIGRRAKYYLVGSE</sequence>
<dbReference type="AlphaFoldDB" id="A0A180G9B8"/>
<dbReference type="Proteomes" id="UP000005240">
    <property type="component" value="Unassembled WGS sequence"/>
</dbReference>
<dbReference type="VEuPathDB" id="FungiDB:PTTG_11814"/>
<accession>A0A180G9B8</accession>